<feature type="non-terminal residue" evidence="2">
    <location>
        <position position="1"/>
    </location>
</feature>
<sequence length="113" mass="12969">TVLRMYCTDCYIRWSLHLAFSLLGDVLRRCISLPTVLRMYCTDLSSLSTSQLVVSSAYRFSLLSNFVASSTSREHNDYSNLDISFLLLFILLHSLVFYLLLQEPSNSPIPCYQ</sequence>
<evidence type="ECO:0000313" key="2">
    <source>
        <dbReference type="EMBL" id="GMT31184.1"/>
    </source>
</evidence>
<name>A0AAV5WKD6_9BILA</name>
<dbReference type="EMBL" id="BTSY01000006">
    <property type="protein sequence ID" value="GMT31184.1"/>
    <property type="molecule type" value="Genomic_DNA"/>
</dbReference>
<comment type="caution">
    <text evidence="2">The sequence shown here is derived from an EMBL/GenBank/DDBJ whole genome shotgun (WGS) entry which is preliminary data.</text>
</comment>
<accession>A0AAV5WKD6</accession>
<evidence type="ECO:0000313" key="3">
    <source>
        <dbReference type="Proteomes" id="UP001432322"/>
    </source>
</evidence>
<evidence type="ECO:0008006" key="4">
    <source>
        <dbReference type="Google" id="ProtNLM"/>
    </source>
</evidence>
<protein>
    <recommendedName>
        <fullName evidence="4">G protein-coupled receptor</fullName>
    </recommendedName>
</protein>
<keyword evidence="1" id="KW-1133">Transmembrane helix</keyword>
<dbReference type="Proteomes" id="UP001432322">
    <property type="component" value="Unassembled WGS sequence"/>
</dbReference>
<dbReference type="AlphaFoldDB" id="A0AAV5WKD6"/>
<evidence type="ECO:0000256" key="1">
    <source>
        <dbReference type="SAM" id="Phobius"/>
    </source>
</evidence>
<keyword evidence="1" id="KW-0812">Transmembrane</keyword>
<keyword evidence="3" id="KW-1185">Reference proteome</keyword>
<organism evidence="2 3">
    <name type="scientific">Pristionchus fissidentatus</name>
    <dbReference type="NCBI Taxonomy" id="1538716"/>
    <lineage>
        <taxon>Eukaryota</taxon>
        <taxon>Metazoa</taxon>
        <taxon>Ecdysozoa</taxon>
        <taxon>Nematoda</taxon>
        <taxon>Chromadorea</taxon>
        <taxon>Rhabditida</taxon>
        <taxon>Rhabditina</taxon>
        <taxon>Diplogasteromorpha</taxon>
        <taxon>Diplogasteroidea</taxon>
        <taxon>Neodiplogasteridae</taxon>
        <taxon>Pristionchus</taxon>
    </lineage>
</organism>
<feature type="transmembrane region" description="Helical" evidence="1">
    <location>
        <begin position="83"/>
        <end position="101"/>
    </location>
</feature>
<proteinExistence type="predicted"/>
<reference evidence="2" key="1">
    <citation type="submission" date="2023-10" db="EMBL/GenBank/DDBJ databases">
        <title>Genome assembly of Pristionchus species.</title>
        <authorList>
            <person name="Yoshida K."/>
            <person name="Sommer R.J."/>
        </authorList>
    </citation>
    <scope>NUCLEOTIDE SEQUENCE</scope>
    <source>
        <strain evidence="2">RS5133</strain>
    </source>
</reference>
<keyword evidence="1" id="KW-0472">Membrane</keyword>
<gene>
    <name evidence="2" type="ORF">PFISCL1PPCAC_22481</name>
</gene>